<dbReference type="PANTHER" id="PTHR45789:SF2">
    <property type="entry name" value="FI18025P1"/>
    <property type="match status" value="1"/>
</dbReference>
<accession>A0AAD6UZE3</accession>
<feature type="DNA-binding region" description="HMG box" evidence="3">
    <location>
        <begin position="95"/>
        <end position="164"/>
    </location>
</feature>
<evidence type="ECO:0000313" key="7">
    <source>
        <dbReference type="Proteomes" id="UP001219525"/>
    </source>
</evidence>
<protein>
    <submittedName>
        <fullName evidence="6">High mobility group box domain-containing protein</fullName>
    </submittedName>
</protein>
<feature type="region of interest" description="Disordered" evidence="4">
    <location>
        <begin position="13"/>
        <end position="43"/>
    </location>
</feature>
<feature type="region of interest" description="Disordered" evidence="4">
    <location>
        <begin position="68"/>
        <end position="94"/>
    </location>
</feature>
<proteinExistence type="predicted"/>
<keyword evidence="7" id="KW-1185">Reference proteome</keyword>
<feature type="compositionally biased region" description="Acidic residues" evidence="4">
    <location>
        <begin position="16"/>
        <end position="29"/>
    </location>
</feature>
<feature type="region of interest" description="Disordered" evidence="4">
    <location>
        <begin position="161"/>
        <end position="180"/>
    </location>
</feature>
<dbReference type="AlphaFoldDB" id="A0AAD6UZE3"/>
<feature type="non-terminal residue" evidence="6">
    <location>
        <position position="180"/>
    </location>
</feature>
<dbReference type="GO" id="GO:0005634">
    <property type="term" value="C:nucleus"/>
    <property type="evidence" value="ECO:0007669"/>
    <property type="project" value="UniProtKB-UniRule"/>
</dbReference>
<evidence type="ECO:0000313" key="6">
    <source>
        <dbReference type="EMBL" id="KAJ7198256.1"/>
    </source>
</evidence>
<dbReference type="PANTHER" id="PTHR45789">
    <property type="entry name" value="FI18025P1"/>
    <property type="match status" value="1"/>
</dbReference>
<dbReference type="Gene3D" id="1.10.30.10">
    <property type="entry name" value="High mobility group box domain"/>
    <property type="match status" value="1"/>
</dbReference>
<evidence type="ECO:0000256" key="1">
    <source>
        <dbReference type="ARBA" id="ARBA00023125"/>
    </source>
</evidence>
<dbReference type="EMBL" id="JARJCW010000073">
    <property type="protein sequence ID" value="KAJ7198256.1"/>
    <property type="molecule type" value="Genomic_DNA"/>
</dbReference>
<dbReference type="InterPro" id="IPR009071">
    <property type="entry name" value="HMG_box_dom"/>
</dbReference>
<gene>
    <name evidence="6" type="ORF">GGX14DRAFT_470049</name>
</gene>
<dbReference type="CDD" id="cd01389">
    <property type="entry name" value="HMG-box_ROX1-like"/>
    <property type="match status" value="1"/>
</dbReference>
<dbReference type="Pfam" id="PF00505">
    <property type="entry name" value="HMG_box"/>
    <property type="match status" value="1"/>
</dbReference>
<sequence>MPPIRDHTILYKFIGDDDDDDEQDDEQDTDMPPLVDPPVATQESMMSSFDFSGVTFAAQPFAPTLVYAPEAQDEVEERGRGRGRAKTGKRAPSYIPRPPNAFILFRSSFIRSQNVPGRVEGNHSTLSKIIGKYWHALPPSERARWEDKARAAQAEHRRRYPDWRFRPGNGKVRADSPFAS</sequence>
<dbReference type="InterPro" id="IPR036910">
    <property type="entry name" value="HMG_box_dom_sf"/>
</dbReference>
<dbReference type="Proteomes" id="UP001219525">
    <property type="component" value="Unassembled WGS sequence"/>
</dbReference>
<dbReference type="PROSITE" id="PS50118">
    <property type="entry name" value="HMG_BOX_2"/>
    <property type="match status" value="1"/>
</dbReference>
<evidence type="ECO:0000256" key="3">
    <source>
        <dbReference type="PROSITE-ProRule" id="PRU00267"/>
    </source>
</evidence>
<feature type="domain" description="HMG box" evidence="5">
    <location>
        <begin position="95"/>
        <end position="164"/>
    </location>
</feature>
<evidence type="ECO:0000256" key="2">
    <source>
        <dbReference type="ARBA" id="ARBA00023242"/>
    </source>
</evidence>
<dbReference type="SUPFAM" id="SSF47095">
    <property type="entry name" value="HMG-box"/>
    <property type="match status" value="1"/>
</dbReference>
<dbReference type="GO" id="GO:0000978">
    <property type="term" value="F:RNA polymerase II cis-regulatory region sequence-specific DNA binding"/>
    <property type="evidence" value="ECO:0007669"/>
    <property type="project" value="TreeGrafter"/>
</dbReference>
<keyword evidence="2 3" id="KW-0539">Nucleus</keyword>
<dbReference type="InterPro" id="IPR051356">
    <property type="entry name" value="SOX/SOX-like_TF"/>
</dbReference>
<evidence type="ECO:0000256" key="4">
    <source>
        <dbReference type="SAM" id="MobiDB-lite"/>
    </source>
</evidence>
<dbReference type="GO" id="GO:0000981">
    <property type="term" value="F:DNA-binding transcription factor activity, RNA polymerase II-specific"/>
    <property type="evidence" value="ECO:0007669"/>
    <property type="project" value="TreeGrafter"/>
</dbReference>
<evidence type="ECO:0000259" key="5">
    <source>
        <dbReference type="PROSITE" id="PS50118"/>
    </source>
</evidence>
<keyword evidence="1 3" id="KW-0238">DNA-binding</keyword>
<comment type="caution">
    <text evidence="6">The sequence shown here is derived from an EMBL/GenBank/DDBJ whole genome shotgun (WGS) entry which is preliminary data.</text>
</comment>
<reference evidence="6" key="1">
    <citation type="submission" date="2023-03" db="EMBL/GenBank/DDBJ databases">
        <title>Massive genome expansion in bonnet fungi (Mycena s.s.) driven by repeated elements and novel gene families across ecological guilds.</title>
        <authorList>
            <consortium name="Lawrence Berkeley National Laboratory"/>
            <person name="Harder C.B."/>
            <person name="Miyauchi S."/>
            <person name="Viragh M."/>
            <person name="Kuo A."/>
            <person name="Thoen E."/>
            <person name="Andreopoulos B."/>
            <person name="Lu D."/>
            <person name="Skrede I."/>
            <person name="Drula E."/>
            <person name="Henrissat B."/>
            <person name="Morin E."/>
            <person name="Kohler A."/>
            <person name="Barry K."/>
            <person name="LaButti K."/>
            <person name="Morin E."/>
            <person name="Salamov A."/>
            <person name="Lipzen A."/>
            <person name="Mereny Z."/>
            <person name="Hegedus B."/>
            <person name="Baldrian P."/>
            <person name="Stursova M."/>
            <person name="Weitz H."/>
            <person name="Taylor A."/>
            <person name="Grigoriev I.V."/>
            <person name="Nagy L.G."/>
            <person name="Martin F."/>
            <person name="Kauserud H."/>
        </authorList>
    </citation>
    <scope>NUCLEOTIDE SEQUENCE</scope>
    <source>
        <strain evidence="6">9144</strain>
    </source>
</reference>
<dbReference type="SMART" id="SM00398">
    <property type="entry name" value="HMG"/>
    <property type="match status" value="1"/>
</dbReference>
<organism evidence="6 7">
    <name type="scientific">Mycena pura</name>
    <dbReference type="NCBI Taxonomy" id="153505"/>
    <lineage>
        <taxon>Eukaryota</taxon>
        <taxon>Fungi</taxon>
        <taxon>Dikarya</taxon>
        <taxon>Basidiomycota</taxon>
        <taxon>Agaricomycotina</taxon>
        <taxon>Agaricomycetes</taxon>
        <taxon>Agaricomycetidae</taxon>
        <taxon>Agaricales</taxon>
        <taxon>Marasmiineae</taxon>
        <taxon>Mycenaceae</taxon>
        <taxon>Mycena</taxon>
    </lineage>
</organism>
<name>A0AAD6UZE3_9AGAR</name>